<name>A0A4R0XWI8_9MOLU</name>
<dbReference type="EMBL" id="PSZO01000008">
    <property type="protein sequence ID" value="TCG11341.1"/>
    <property type="molecule type" value="Genomic_DNA"/>
</dbReference>
<keyword evidence="1" id="KW-0812">Transmembrane</keyword>
<dbReference type="Pfam" id="PF11335">
    <property type="entry name" value="DUF3137"/>
    <property type="match status" value="1"/>
</dbReference>
<dbReference type="Proteomes" id="UP000294192">
    <property type="component" value="Unassembled WGS sequence"/>
</dbReference>
<dbReference type="InterPro" id="IPR021484">
    <property type="entry name" value="DUF3137"/>
</dbReference>
<keyword evidence="3" id="KW-1185">Reference proteome</keyword>
<gene>
    <name evidence="2" type="ORF">C4B24_02200</name>
</gene>
<protein>
    <recommendedName>
        <fullName evidence="4">DUF3137 domain-containing protein</fullName>
    </recommendedName>
</protein>
<reference evidence="2 3" key="1">
    <citation type="submission" date="2018-02" db="EMBL/GenBank/DDBJ databases">
        <title>Mycoplasma marinum and Mycoplasma todarodis sp. nov., moderately halophilic and psychrotolerant mycoplasmas isolated from cephalopods.</title>
        <authorList>
            <person name="Viver T."/>
        </authorList>
    </citation>
    <scope>NUCLEOTIDE SEQUENCE [LARGE SCALE GENOMIC DNA]</scope>
    <source>
        <strain evidence="2 3">PE</strain>
    </source>
</reference>
<feature type="transmembrane region" description="Helical" evidence="1">
    <location>
        <begin position="47"/>
        <end position="68"/>
    </location>
</feature>
<organism evidence="2 3">
    <name type="scientific">Mycoplasma marinum</name>
    <dbReference type="NCBI Taxonomy" id="1937190"/>
    <lineage>
        <taxon>Bacteria</taxon>
        <taxon>Bacillati</taxon>
        <taxon>Mycoplasmatota</taxon>
        <taxon>Mollicutes</taxon>
        <taxon>Mycoplasmataceae</taxon>
        <taxon>Mycoplasma</taxon>
    </lineage>
</organism>
<dbReference type="AlphaFoldDB" id="A0A4R0XWI8"/>
<dbReference type="OrthoDB" id="398950at2"/>
<keyword evidence="1" id="KW-1133">Transmembrane helix</keyword>
<evidence type="ECO:0008006" key="4">
    <source>
        <dbReference type="Google" id="ProtNLM"/>
    </source>
</evidence>
<keyword evidence="1" id="KW-0472">Membrane</keyword>
<dbReference type="RefSeq" id="WP_131598906.1">
    <property type="nucleotide sequence ID" value="NZ_CBDBYK010000006.1"/>
</dbReference>
<feature type="transmembrane region" description="Helical" evidence="1">
    <location>
        <begin position="74"/>
        <end position="95"/>
    </location>
</feature>
<proteinExistence type="predicted"/>
<accession>A0A4R0XWI8</accession>
<evidence type="ECO:0000313" key="2">
    <source>
        <dbReference type="EMBL" id="TCG11341.1"/>
    </source>
</evidence>
<evidence type="ECO:0000256" key="1">
    <source>
        <dbReference type="SAM" id="Phobius"/>
    </source>
</evidence>
<comment type="caution">
    <text evidence="2">The sequence shown here is derived from an EMBL/GenBank/DDBJ whole genome shotgun (WGS) entry which is preliminary data.</text>
</comment>
<sequence>MKKVEPILTREEYKRKIEEPLRKEITDAVTSCQDVVNKKLKSVAQTWYKVTKIALIVIGTIMIIIGMFTGGGAALIALAGLGLIAIIVGIIMFYYSSVKYKGVDEIYRESMDLEKIYKTAIGGLPDFEYVSNENVISKNLIRHTYKIPNDAVIKNASNHFKVTFKSKYLITFQSGLFHWVRYSTDSKGNRTRQDYYRDSGFASVHFDKSESDHEFTMHRKNWFSNTQIDKIELENRDFMKKTKFKSNNEIKARMMFTPLAMEEVLKLQKNMKLSFDLVKKGNVANFSYGSVKNQFIIDAKAAKTIDETVNRYFNDIIEDFYYLYEILGSVTIPPVL</sequence>
<evidence type="ECO:0000313" key="3">
    <source>
        <dbReference type="Proteomes" id="UP000294192"/>
    </source>
</evidence>